<dbReference type="SUPFAM" id="SSF48403">
    <property type="entry name" value="Ankyrin repeat"/>
    <property type="match status" value="1"/>
</dbReference>
<dbReference type="PROSITE" id="PS50088">
    <property type="entry name" value="ANK_REPEAT"/>
    <property type="match status" value="3"/>
</dbReference>
<evidence type="ECO:0000256" key="3">
    <source>
        <dbReference type="PROSITE-ProRule" id="PRU00023"/>
    </source>
</evidence>
<dbReference type="PANTHER" id="PTHR24161">
    <property type="entry name" value="ANK_REP_REGION DOMAIN-CONTAINING PROTEIN-RELATED"/>
    <property type="match status" value="1"/>
</dbReference>
<evidence type="ECO:0000313" key="5">
    <source>
        <dbReference type="Proteomes" id="UP000479190"/>
    </source>
</evidence>
<dbReference type="OrthoDB" id="6362414at2759"/>
<dbReference type="AlphaFoldDB" id="A0A6H5IZQ8"/>
<protein>
    <submittedName>
        <fullName evidence="4">Uncharacterized protein</fullName>
    </submittedName>
</protein>
<accession>A0A6H5IZQ8</accession>
<gene>
    <name evidence="4" type="ORF">TBRA_LOCUS13098</name>
</gene>
<dbReference type="Gene3D" id="1.25.40.20">
    <property type="entry name" value="Ankyrin repeat-containing domain"/>
    <property type="match status" value="2"/>
</dbReference>
<keyword evidence="1" id="KW-0677">Repeat</keyword>
<reference evidence="4 5" key="1">
    <citation type="submission" date="2020-02" db="EMBL/GenBank/DDBJ databases">
        <authorList>
            <person name="Ferguson B K."/>
        </authorList>
    </citation>
    <scope>NUCLEOTIDE SEQUENCE [LARGE SCALE GENOMIC DNA]</scope>
</reference>
<feature type="repeat" description="ANK" evidence="3">
    <location>
        <begin position="252"/>
        <end position="284"/>
    </location>
</feature>
<sequence>MDWFSMYADYLNTELKSLRRKLNWEIEEERHELIINLYWLIRAWRGRLPDLRDIFRPEEIDFILDADVRKLHESITLERSFIFFAARSGYKDEPKVDEDGKPLLRRSTPIHRVARSTMFNKSGVIRALFEIFDRYDINYIHASGLSHFHVACKFGCDKVVEKFLELGLDPNHLEYAYPPLYMALFGRSYVPNSRVIDLLLRGGADVNVSNAAGSTSLHIICDREQDGELAKQFFKIVDDKNLNLQVDVRDRSGNTPLHLALRSGNAIAAKLLLRRGASPNLANVEHGWTPLHIICQRCQEFMEKFFEINYERNQLVQVDSRDREGRTPLQLAVVNFTFNTVDVLLKHGADLSNFVFPSERHFNERFEQVTRENTPRLKLTLASRAMITIERLETRGYELDLSHALIIMKFFDKYNLYEQSEELDEYWYDAEDFTSEANNIMIIDNLPGLSLYVRVPPKKAAKQLTYLDYFNFARSNNFSNLLAEHKEEVVVHLCEMMGKKFFRQWALEAFVILTHCRLPSPCCQMIIDQLMNKDLYNICLAATGQSS</sequence>
<dbReference type="Pfam" id="PF12796">
    <property type="entry name" value="Ank_2"/>
    <property type="match status" value="1"/>
</dbReference>
<evidence type="ECO:0000256" key="2">
    <source>
        <dbReference type="ARBA" id="ARBA00023043"/>
    </source>
</evidence>
<dbReference type="InterPro" id="IPR002110">
    <property type="entry name" value="Ankyrin_rpt"/>
</dbReference>
<feature type="repeat" description="ANK" evidence="3">
    <location>
        <begin position="175"/>
        <end position="211"/>
    </location>
</feature>
<keyword evidence="2 3" id="KW-0040">ANK repeat</keyword>
<keyword evidence="5" id="KW-1185">Reference proteome</keyword>
<evidence type="ECO:0000256" key="1">
    <source>
        <dbReference type="ARBA" id="ARBA00022737"/>
    </source>
</evidence>
<dbReference type="Proteomes" id="UP000479190">
    <property type="component" value="Unassembled WGS sequence"/>
</dbReference>
<feature type="repeat" description="ANK" evidence="3">
    <location>
        <begin position="324"/>
        <end position="352"/>
    </location>
</feature>
<dbReference type="EMBL" id="CADCXV010001116">
    <property type="protein sequence ID" value="CAB0041430.1"/>
    <property type="molecule type" value="Genomic_DNA"/>
</dbReference>
<dbReference type="Pfam" id="PF00023">
    <property type="entry name" value="Ank"/>
    <property type="match status" value="1"/>
</dbReference>
<evidence type="ECO:0000313" key="4">
    <source>
        <dbReference type="EMBL" id="CAB0041430.1"/>
    </source>
</evidence>
<name>A0A6H5IZQ8_9HYME</name>
<dbReference type="PANTHER" id="PTHR24161:SF85">
    <property type="entry name" value="PALMITOYLTRANSFERASE HIP14"/>
    <property type="match status" value="1"/>
</dbReference>
<dbReference type="SMART" id="SM00248">
    <property type="entry name" value="ANK"/>
    <property type="match status" value="7"/>
</dbReference>
<dbReference type="InterPro" id="IPR036770">
    <property type="entry name" value="Ankyrin_rpt-contain_sf"/>
</dbReference>
<dbReference type="PROSITE" id="PS50297">
    <property type="entry name" value="ANK_REP_REGION"/>
    <property type="match status" value="2"/>
</dbReference>
<proteinExistence type="predicted"/>
<organism evidence="4 5">
    <name type="scientific">Trichogramma brassicae</name>
    <dbReference type="NCBI Taxonomy" id="86971"/>
    <lineage>
        <taxon>Eukaryota</taxon>
        <taxon>Metazoa</taxon>
        <taxon>Ecdysozoa</taxon>
        <taxon>Arthropoda</taxon>
        <taxon>Hexapoda</taxon>
        <taxon>Insecta</taxon>
        <taxon>Pterygota</taxon>
        <taxon>Neoptera</taxon>
        <taxon>Endopterygota</taxon>
        <taxon>Hymenoptera</taxon>
        <taxon>Apocrita</taxon>
        <taxon>Proctotrupomorpha</taxon>
        <taxon>Chalcidoidea</taxon>
        <taxon>Trichogrammatidae</taxon>
        <taxon>Trichogramma</taxon>
    </lineage>
</organism>